<dbReference type="Pfam" id="PF00753">
    <property type="entry name" value="Lactamase_B"/>
    <property type="match status" value="1"/>
</dbReference>
<keyword evidence="2" id="KW-0378">Hydrolase</keyword>
<dbReference type="SUPFAM" id="SSF56281">
    <property type="entry name" value="Metallo-hydrolase/oxidoreductase"/>
    <property type="match status" value="1"/>
</dbReference>
<dbReference type="SMART" id="SM00849">
    <property type="entry name" value="Lactamase_B"/>
    <property type="match status" value="1"/>
</dbReference>
<dbReference type="PANTHER" id="PTHR42951">
    <property type="entry name" value="METALLO-BETA-LACTAMASE DOMAIN-CONTAINING"/>
    <property type="match status" value="1"/>
</dbReference>
<dbReference type="InterPro" id="IPR036866">
    <property type="entry name" value="RibonucZ/Hydroxyglut_hydro"/>
</dbReference>
<name>A0A1B3XSX9_9BACI</name>
<organism evidence="2 3">
    <name type="scientific">Peribacillus muralis</name>
    <dbReference type="NCBI Taxonomy" id="264697"/>
    <lineage>
        <taxon>Bacteria</taxon>
        <taxon>Bacillati</taxon>
        <taxon>Bacillota</taxon>
        <taxon>Bacilli</taxon>
        <taxon>Bacillales</taxon>
        <taxon>Bacillaceae</taxon>
        <taxon>Peribacillus</taxon>
    </lineage>
</organism>
<dbReference type="AlphaFoldDB" id="A0A1B3XSX9"/>
<dbReference type="Proteomes" id="UP000077926">
    <property type="component" value="Chromosome"/>
</dbReference>
<evidence type="ECO:0000259" key="1">
    <source>
        <dbReference type="SMART" id="SM00849"/>
    </source>
</evidence>
<sequence length="284" mass="32307">MQTLQHLSKHIFYLTPVQKTDRPILAAVKGNKKTLIIDAGNSVAHAQLFQDELLKHDISGDILALTHSHWDHVFGLEHIGIPVICHEKTYQHIKGMQPLSWEDQALDQRVEEGTEIPFCADAIKLELGRNREISIPLPDITFEKKLTIDLGDVTCIIDHVGGDHAKDSCIIYVPEEKTLFLGDCFYANLYAEKWNYTAEEASLLVKKIEAYDADTYILSHHDQPCTKQEMEAELTLMKQCARAVVKHRGNRAKIEQDLAEEANRELTANEREMIGFFVNGYIEE</sequence>
<dbReference type="OrthoDB" id="420651at2"/>
<dbReference type="KEGG" id="bmur:ABE28_018290"/>
<dbReference type="InterPro" id="IPR001279">
    <property type="entry name" value="Metallo-B-lactamas"/>
</dbReference>
<dbReference type="RefSeq" id="WP_064465672.1">
    <property type="nucleotide sequence ID" value="NZ_CP017080.1"/>
</dbReference>
<dbReference type="EMBL" id="CP017080">
    <property type="protein sequence ID" value="AOH56319.1"/>
    <property type="molecule type" value="Genomic_DNA"/>
</dbReference>
<dbReference type="InterPro" id="IPR050855">
    <property type="entry name" value="NDM-1-like"/>
</dbReference>
<evidence type="ECO:0000313" key="2">
    <source>
        <dbReference type="EMBL" id="AOH56319.1"/>
    </source>
</evidence>
<dbReference type="Gene3D" id="3.60.15.10">
    <property type="entry name" value="Ribonuclease Z/Hydroxyacylglutathione hydrolase-like"/>
    <property type="match status" value="1"/>
</dbReference>
<dbReference type="GO" id="GO:0016787">
    <property type="term" value="F:hydrolase activity"/>
    <property type="evidence" value="ECO:0007669"/>
    <property type="project" value="UniProtKB-KW"/>
</dbReference>
<proteinExistence type="predicted"/>
<gene>
    <name evidence="2" type="ORF">ABE28_018290</name>
</gene>
<dbReference type="PANTHER" id="PTHR42951:SF4">
    <property type="entry name" value="ACYL-COENZYME A THIOESTERASE MBLAC2"/>
    <property type="match status" value="1"/>
</dbReference>
<reference evidence="2 3" key="1">
    <citation type="submission" date="2016-08" db="EMBL/GenBank/DDBJ databases">
        <title>Complete genome sequence of Bacillus muralis G25-68, a strain with toxicity to nematodes.</title>
        <authorList>
            <person name="Zheng Z."/>
        </authorList>
    </citation>
    <scope>NUCLEOTIDE SEQUENCE [LARGE SCALE GENOMIC DNA]</scope>
    <source>
        <strain evidence="2 3">G25-68</strain>
    </source>
</reference>
<accession>A0A1B3XSX9</accession>
<feature type="domain" description="Metallo-beta-lactamase" evidence="1">
    <location>
        <begin position="22"/>
        <end position="220"/>
    </location>
</feature>
<keyword evidence="3" id="KW-1185">Reference proteome</keyword>
<evidence type="ECO:0000313" key="3">
    <source>
        <dbReference type="Proteomes" id="UP000077926"/>
    </source>
</evidence>
<dbReference type="STRING" id="264697.ABE28_018290"/>
<protein>
    <submittedName>
        <fullName evidence="2">Zn-dependent hydrolase</fullName>
    </submittedName>
</protein>